<dbReference type="AlphaFoldDB" id="A0A7I7QMW8"/>
<accession>A0A7I7QMW8</accession>
<reference evidence="2 3" key="1">
    <citation type="journal article" date="2019" name="Emerg. Microbes Infect.">
        <title>Comprehensive subspecies identification of 175 nontuberculous mycobacteria species based on 7547 genomic profiles.</title>
        <authorList>
            <person name="Matsumoto Y."/>
            <person name="Kinjo T."/>
            <person name="Motooka D."/>
            <person name="Nabeya D."/>
            <person name="Jung N."/>
            <person name="Uechi K."/>
            <person name="Horii T."/>
            <person name="Iida T."/>
            <person name="Fujita J."/>
            <person name="Nakamura S."/>
        </authorList>
    </citation>
    <scope>NUCLEOTIDE SEQUENCE [LARGE SCALE GENOMIC DNA]</scope>
    <source>
        <strain evidence="2 3">JCM 17899</strain>
    </source>
</reference>
<protein>
    <submittedName>
        <fullName evidence="2">Uncharacterized protein</fullName>
    </submittedName>
</protein>
<feature type="region of interest" description="Disordered" evidence="1">
    <location>
        <begin position="110"/>
        <end position="132"/>
    </location>
</feature>
<feature type="compositionally biased region" description="Low complexity" evidence="1">
    <location>
        <begin position="117"/>
        <end position="132"/>
    </location>
</feature>
<evidence type="ECO:0000256" key="1">
    <source>
        <dbReference type="SAM" id="MobiDB-lite"/>
    </source>
</evidence>
<dbReference type="Proteomes" id="UP000467193">
    <property type="component" value="Chromosome"/>
</dbReference>
<organism evidence="2 3">
    <name type="scientific">Mycolicibacterium sediminis</name>
    <dbReference type="NCBI Taxonomy" id="1286180"/>
    <lineage>
        <taxon>Bacteria</taxon>
        <taxon>Bacillati</taxon>
        <taxon>Actinomycetota</taxon>
        <taxon>Actinomycetes</taxon>
        <taxon>Mycobacteriales</taxon>
        <taxon>Mycobacteriaceae</taxon>
        <taxon>Mycolicibacterium</taxon>
    </lineage>
</organism>
<dbReference type="EMBL" id="AP022588">
    <property type="protein sequence ID" value="BBY27671.1"/>
    <property type="molecule type" value="Genomic_DNA"/>
</dbReference>
<proteinExistence type="predicted"/>
<sequence length="132" mass="13385">MSVSFGTRPETGVRSSAVDACVRTVEVRPEGTAVMPLAREEDDCRPIDASRPLPSVVVGAVADVEPVVVEFEPVDVLGAPDRPVVAPGDVPGDAEAVALPESVGPSAWAVPAPPATAAPTPSANANAPMRPT</sequence>
<evidence type="ECO:0000313" key="2">
    <source>
        <dbReference type="EMBL" id="BBY27671.1"/>
    </source>
</evidence>
<keyword evidence="3" id="KW-1185">Reference proteome</keyword>
<evidence type="ECO:0000313" key="3">
    <source>
        <dbReference type="Proteomes" id="UP000467193"/>
    </source>
</evidence>
<gene>
    <name evidence="2" type="ORF">MSEDJ_17670</name>
</gene>
<name>A0A7I7QMW8_9MYCO</name>
<dbReference type="KEGG" id="msei:MSEDJ_17670"/>